<dbReference type="Proteomes" id="UP001500074">
    <property type="component" value="Unassembled WGS sequence"/>
</dbReference>
<gene>
    <name evidence="2" type="ORF">GCM10023342_27000</name>
</gene>
<dbReference type="RefSeq" id="WP_084173646.1">
    <property type="nucleotide sequence ID" value="NZ_BAABKI010000027.1"/>
</dbReference>
<feature type="domain" description="Wadjet protein JetD C-terminal" evidence="1">
    <location>
        <begin position="70"/>
        <end position="115"/>
    </location>
</feature>
<reference evidence="3" key="1">
    <citation type="journal article" date="2019" name="Int. J. Syst. Evol. Microbiol.">
        <title>The Global Catalogue of Microorganisms (GCM) 10K type strain sequencing project: providing services to taxonomists for standard genome sequencing and annotation.</title>
        <authorList>
            <consortium name="The Broad Institute Genomics Platform"/>
            <consortium name="The Broad Institute Genome Sequencing Center for Infectious Disease"/>
            <person name="Wu L."/>
            <person name="Ma J."/>
        </authorList>
    </citation>
    <scope>NUCLEOTIDE SEQUENCE [LARGE SCALE GENOMIC DNA]</scope>
    <source>
        <strain evidence="3">JCM 18472</strain>
    </source>
</reference>
<keyword evidence="3" id="KW-1185">Reference proteome</keyword>
<dbReference type="InterPro" id="IPR024534">
    <property type="entry name" value="JetD_C"/>
</dbReference>
<evidence type="ECO:0000259" key="1">
    <source>
        <dbReference type="Pfam" id="PF09983"/>
    </source>
</evidence>
<proteinExistence type="predicted"/>
<accession>A0ABP9RIN6</accession>
<dbReference type="EMBL" id="BAABKI010000027">
    <property type="protein sequence ID" value="GAA5177886.1"/>
    <property type="molecule type" value="Genomic_DNA"/>
</dbReference>
<name>A0ABP9RIN6_9GAMM</name>
<comment type="caution">
    <text evidence="2">The sequence shown here is derived from an EMBL/GenBank/DDBJ whole genome shotgun (WGS) entry which is preliminary data.</text>
</comment>
<evidence type="ECO:0000313" key="3">
    <source>
        <dbReference type="Proteomes" id="UP001500074"/>
    </source>
</evidence>
<organism evidence="2 3">
    <name type="scientific">Modicisalibacter zincidurans</name>
    <dbReference type="NCBI Taxonomy" id="1178777"/>
    <lineage>
        <taxon>Bacteria</taxon>
        <taxon>Pseudomonadati</taxon>
        <taxon>Pseudomonadota</taxon>
        <taxon>Gammaproteobacteria</taxon>
        <taxon>Oceanospirillales</taxon>
        <taxon>Halomonadaceae</taxon>
        <taxon>Modicisalibacter</taxon>
    </lineage>
</organism>
<evidence type="ECO:0000313" key="2">
    <source>
        <dbReference type="EMBL" id="GAA5177886.1"/>
    </source>
</evidence>
<dbReference type="Pfam" id="PF09983">
    <property type="entry name" value="JetD_C"/>
    <property type="match status" value="1"/>
</dbReference>
<protein>
    <recommendedName>
        <fullName evidence="1">Wadjet protein JetD C-terminal domain-containing protein</fullName>
    </recommendedName>
</protein>
<sequence>MQYLTVMDFDHLRYLHRSHPAWTLLRAEHAPMVIGFLHRTFIIPQCTQPSRAGPGRPARRLAISPAPASRRRLLTPSRLTEDEFALFTALRGDAWGERVRLEQERVGFACLERALTTLMQQTQHTA</sequence>